<dbReference type="PANTHER" id="PTHR33265">
    <property type="entry name" value="AVR9/CF-9 RAPIDLY ELICITED PROTEIN-RELATED"/>
    <property type="match status" value="1"/>
</dbReference>
<protein>
    <recommendedName>
        <fullName evidence="3">Avr9/Cf-9 rapidly elicited protein 146</fullName>
    </recommendedName>
</protein>
<sequence length="201" mass="23051">MELHSSVKAKQAWNFLRLAFFMMRKGLLSKRKFLSLEMNLIMKRGKLLGKNLGSLIANHHHSKTKHLSPASHISNGFHEYEFSCENSPNPVFFHMNTRRIRSYFPCISAAAGGEAEDQLRIECSPQCSYSTPGTLVNGEIRRRPVLLSPYSVRVSNFSMEDGGYDGESYEVDKQAEEFIKRFYEQLKAQSPALLQLRDDER</sequence>
<reference evidence="1" key="1">
    <citation type="journal article" date="2022" name="Front. Genet.">
        <title>Chromosome-Scale Assembly of the Dendrobium nobile Genome Provides Insights Into the Molecular Mechanism of the Biosynthesis of the Medicinal Active Ingredient of Dendrobium.</title>
        <authorList>
            <person name="Xu Q."/>
            <person name="Niu S.-C."/>
            <person name="Li K.-L."/>
            <person name="Zheng P.-J."/>
            <person name="Zhang X.-J."/>
            <person name="Jia Y."/>
            <person name="Liu Y."/>
            <person name="Niu Y.-X."/>
            <person name="Yu L.-H."/>
            <person name="Chen D.-F."/>
            <person name="Zhang G.-Q."/>
        </authorList>
    </citation>
    <scope>NUCLEOTIDE SEQUENCE</scope>
    <source>
        <tissue evidence="1">Leaf</tissue>
    </source>
</reference>
<dbReference type="Pfam" id="PF05553">
    <property type="entry name" value="DUF761"/>
    <property type="match status" value="1"/>
</dbReference>
<keyword evidence="2" id="KW-1185">Reference proteome</keyword>
<accession>A0A8T3BV14</accession>
<dbReference type="AlphaFoldDB" id="A0A8T3BV14"/>
<dbReference type="Proteomes" id="UP000829196">
    <property type="component" value="Unassembled WGS sequence"/>
</dbReference>
<dbReference type="InterPro" id="IPR008480">
    <property type="entry name" value="DUF761_pln"/>
</dbReference>
<gene>
    <name evidence="1" type="ORF">KFK09_005142</name>
</gene>
<dbReference type="EMBL" id="JAGYWB010000005">
    <property type="protein sequence ID" value="KAI0522757.1"/>
    <property type="molecule type" value="Genomic_DNA"/>
</dbReference>
<dbReference type="PANTHER" id="PTHR33265:SF6">
    <property type="entry name" value="OS01G0930500 PROTEIN"/>
    <property type="match status" value="1"/>
</dbReference>
<name>A0A8T3BV14_DENNO</name>
<evidence type="ECO:0000313" key="2">
    <source>
        <dbReference type="Proteomes" id="UP000829196"/>
    </source>
</evidence>
<comment type="caution">
    <text evidence="1">The sequence shown here is derived from an EMBL/GenBank/DDBJ whole genome shotgun (WGS) entry which is preliminary data.</text>
</comment>
<dbReference type="OrthoDB" id="1512693at2759"/>
<evidence type="ECO:0000313" key="1">
    <source>
        <dbReference type="EMBL" id="KAI0522757.1"/>
    </source>
</evidence>
<organism evidence="1 2">
    <name type="scientific">Dendrobium nobile</name>
    <name type="common">Orchid</name>
    <dbReference type="NCBI Taxonomy" id="94219"/>
    <lineage>
        <taxon>Eukaryota</taxon>
        <taxon>Viridiplantae</taxon>
        <taxon>Streptophyta</taxon>
        <taxon>Embryophyta</taxon>
        <taxon>Tracheophyta</taxon>
        <taxon>Spermatophyta</taxon>
        <taxon>Magnoliopsida</taxon>
        <taxon>Liliopsida</taxon>
        <taxon>Asparagales</taxon>
        <taxon>Orchidaceae</taxon>
        <taxon>Epidendroideae</taxon>
        <taxon>Malaxideae</taxon>
        <taxon>Dendrobiinae</taxon>
        <taxon>Dendrobium</taxon>
    </lineage>
</organism>
<evidence type="ECO:0008006" key="3">
    <source>
        <dbReference type="Google" id="ProtNLM"/>
    </source>
</evidence>
<proteinExistence type="predicted"/>